<dbReference type="SUPFAM" id="SSF55729">
    <property type="entry name" value="Acyl-CoA N-acyltransferases (Nat)"/>
    <property type="match status" value="1"/>
</dbReference>
<dbReference type="AlphaFoldDB" id="A0AAD5XPS7"/>
<name>A0AAD5XPS7_9FUNG</name>
<evidence type="ECO:0000313" key="2">
    <source>
        <dbReference type="EMBL" id="KAJ3177139.1"/>
    </source>
</evidence>
<gene>
    <name evidence="2" type="ORF">HDU87_004631</name>
</gene>
<dbReference type="InterPro" id="IPR016181">
    <property type="entry name" value="Acyl_CoA_acyltransferase"/>
</dbReference>
<dbReference type="GO" id="GO:0016747">
    <property type="term" value="F:acyltransferase activity, transferring groups other than amino-acyl groups"/>
    <property type="evidence" value="ECO:0007669"/>
    <property type="project" value="InterPro"/>
</dbReference>
<dbReference type="InterPro" id="IPR052729">
    <property type="entry name" value="Acyl/Acetyltrans_Enzymes"/>
</dbReference>
<dbReference type="Gene3D" id="3.40.630.30">
    <property type="match status" value="1"/>
</dbReference>
<protein>
    <recommendedName>
        <fullName evidence="1">N-acetyltransferase domain-containing protein</fullName>
    </recommendedName>
</protein>
<dbReference type="PANTHER" id="PTHR47237:SF1">
    <property type="entry name" value="SLL0310 PROTEIN"/>
    <property type="match status" value="1"/>
</dbReference>
<evidence type="ECO:0000313" key="3">
    <source>
        <dbReference type="Proteomes" id="UP001212152"/>
    </source>
</evidence>
<comment type="caution">
    <text evidence="2">The sequence shown here is derived from an EMBL/GenBank/DDBJ whole genome shotgun (WGS) entry which is preliminary data.</text>
</comment>
<dbReference type="InterPro" id="IPR000182">
    <property type="entry name" value="GNAT_dom"/>
</dbReference>
<dbReference type="PROSITE" id="PS51186">
    <property type="entry name" value="GNAT"/>
    <property type="match status" value="1"/>
</dbReference>
<organism evidence="2 3">
    <name type="scientific">Geranomyces variabilis</name>
    <dbReference type="NCBI Taxonomy" id="109894"/>
    <lineage>
        <taxon>Eukaryota</taxon>
        <taxon>Fungi</taxon>
        <taxon>Fungi incertae sedis</taxon>
        <taxon>Chytridiomycota</taxon>
        <taxon>Chytridiomycota incertae sedis</taxon>
        <taxon>Chytridiomycetes</taxon>
        <taxon>Spizellomycetales</taxon>
        <taxon>Powellomycetaceae</taxon>
        <taxon>Geranomyces</taxon>
    </lineage>
</organism>
<dbReference type="CDD" id="cd04301">
    <property type="entry name" value="NAT_SF"/>
    <property type="match status" value="1"/>
</dbReference>
<dbReference type="PANTHER" id="PTHR47237">
    <property type="entry name" value="SLL0310 PROTEIN"/>
    <property type="match status" value="1"/>
</dbReference>
<dbReference type="Proteomes" id="UP001212152">
    <property type="component" value="Unassembled WGS sequence"/>
</dbReference>
<dbReference type="Pfam" id="PF00583">
    <property type="entry name" value="Acetyltransf_1"/>
    <property type="match status" value="1"/>
</dbReference>
<evidence type="ECO:0000259" key="1">
    <source>
        <dbReference type="PROSITE" id="PS51186"/>
    </source>
</evidence>
<reference evidence="2" key="1">
    <citation type="submission" date="2020-05" db="EMBL/GenBank/DDBJ databases">
        <title>Phylogenomic resolution of chytrid fungi.</title>
        <authorList>
            <person name="Stajich J.E."/>
            <person name="Amses K."/>
            <person name="Simmons R."/>
            <person name="Seto K."/>
            <person name="Myers J."/>
            <person name="Bonds A."/>
            <person name="Quandt C.A."/>
            <person name="Barry K."/>
            <person name="Liu P."/>
            <person name="Grigoriev I."/>
            <person name="Longcore J.E."/>
            <person name="James T.Y."/>
        </authorList>
    </citation>
    <scope>NUCLEOTIDE SEQUENCE</scope>
    <source>
        <strain evidence="2">JEL0379</strain>
    </source>
</reference>
<feature type="domain" description="N-acetyltransferase" evidence="1">
    <location>
        <begin position="7"/>
        <end position="137"/>
    </location>
</feature>
<dbReference type="Pfam" id="PF18014">
    <property type="entry name" value="Acetyltransf_18"/>
    <property type="match status" value="1"/>
</dbReference>
<keyword evidence="3" id="KW-1185">Reference proteome</keyword>
<dbReference type="Gene3D" id="3.40.630.90">
    <property type="match status" value="1"/>
</dbReference>
<sequence>MTLPPGFAVRQAADEADFTFIMALAHKEQWLPGIRDAILFPRIDPDGFFIATLDGKPVGCISAVSHARSFGFIGLYIVATEHRGKGFGMALWNRAMSRLAGHRTIGLDGVVAQVPNYRKSGFETAYRDLRYMSSQFPAPPTVLESTLVPLDQVPIDELVAFDARYFSLPRKRFLETWAVQRPEMHGVALLDGAAASGGNIRAYGVIRQGTTGHRVGPLFAKDSDSARFVLLRLVQLARAAASEDSVSSLPVFVDAPDANMAAAELMQELGMSVVFECARMYHGPAPEVDMDGIFATTTLELG</sequence>
<dbReference type="EMBL" id="JADGJQ010000035">
    <property type="protein sequence ID" value="KAJ3177139.1"/>
    <property type="molecule type" value="Genomic_DNA"/>
</dbReference>
<proteinExistence type="predicted"/>
<accession>A0AAD5XPS7</accession>
<dbReference type="InterPro" id="IPR041496">
    <property type="entry name" value="YitH/HolE_GNAT"/>
</dbReference>